<proteinExistence type="predicted"/>
<accession>A0A9Q3QXP0</accession>
<dbReference type="AlphaFoldDB" id="A0A9Q3QXP0"/>
<dbReference type="RefSeq" id="WP_221133374.1">
    <property type="nucleotide sequence ID" value="NZ_JABDYC010000001.1"/>
</dbReference>
<name>A0A9Q3QXP0_9HYPH</name>
<dbReference type="EMBL" id="JABDYC010000001">
    <property type="protein sequence ID" value="MBX5021232.1"/>
    <property type="molecule type" value="Genomic_DNA"/>
</dbReference>
<organism evidence="1 2">
    <name type="scientific">Rhizobium lentis</name>
    <dbReference type="NCBI Taxonomy" id="1138194"/>
    <lineage>
        <taxon>Bacteria</taxon>
        <taxon>Pseudomonadati</taxon>
        <taxon>Pseudomonadota</taxon>
        <taxon>Alphaproteobacteria</taxon>
        <taxon>Hyphomicrobiales</taxon>
        <taxon>Rhizobiaceae</taxon>
        <taxon>Rhizobium/Agrobacterium group</taxon>
        <taxon>Rhizobium</taxon>
    </lineage>
</organism>
<evidence type="ECO:0000313" key="1">
    <source>
        <dbReference type="EMBL" id="MBX5021232.1"/>
    </source>
</evidence>
<evidence type="ECO:0000313" key="2">
    <source>
        <dbReference type="Proteomes" id="UP000749740"/>
    </source>
</evidence>
<comment type="caution">
    <text evidence="1">The sequence shown here is derived from an EMBL/GenBank/DDBJ whole genome shotgun (WGS) entry which is preliminary data.</text>
</comment>
<dbReference type="Proteomes" id="UP000749740">
    <property type="component" value="Unassembled WGS sequence"/>
</dbReference>
<gene>
    <name evidence="1" type="ORF">HJB63_01320</name>
</gene>
<protein>
    <submittedName>
        <fullName evidence="1">Uncharacterized protein</fullName>
    </submittedName>
</protein>
<sequence>MAYSVQYVPANVIEEMRGSHQLGVFLRIDTEPALHMWFGLNDVPIGFDGIDPDGTVYLGGGRLIGVPSLEVLVNGTSDAVDFSVSGIDPATGAAMLDSIPAVRGKLVQVGLTTLDQYYQPMSQIIPIWTGVASHPKESRPPIREGETATLSLSLAVVAGENTRSRPSKALWSDAMQRSLYPTDAFCNGTGRLARGIQPKWPVFS</sequence>
<reference evidence="1" key="1">
    <citation type="submission" date="2020-04" db="EMBL/GenBank/DDBJ databases">
        <title>Global-level population genomics: horizontal gene transfer, symbiosis and evolution in Rhizobia.</title>
        <authorList>
            <person name="Gai Y."/>
        </authorList>
    </citation>
    <scope>NUCLEOTIDE SEQUENCE</scope>
    <source>
        <strain evidence="1">BLR57</strain>
    </source>
</reference>